<dbReference type="SMART" id="SM01322">
    <property type="entry name" value="YaeQ"/>
    <property type="match status" value="1"/>
</dbReference>
<sequence length="185" mass="21265">MAIKATIFKANLQIADMERHYYQNHVITLARHPSETDERMMVRLLAFALHADQYLEFGQGMTADDEADLWRKDFTGAIDLWIDVGIPDEKLVRKACGRSREVVIYSYGGHVADRWFAQYGRHFGRFKNLSVINLPMENTYAIAMLAQRSMQLQCIIQDGQVWLSDGNHSIQVERTVLKEASAWSV</sequence>
<dbReference type="InterPro" id="IPR009822">
    <property type="entry name" value="YaeQ"/>
</dbReference>
<reference evidence="1" key="1">
    <citation type="submission" date="2018-05" db="EMBL/GenBank/DDBJ databases">
        <authorList>
            <person name="Lanie J.A."/>
            <person name="Ng W.-L."/>
            <person name="Kazmierczak K.M."/>
            <person name="Andrzejewski T.M."/>
            <person name="Davidsen T.M."/>
            <person name="Wayne K.J."/>
            <person name="Tettelin H."/>
            <person name="Glass J.I."/>
            <person name="Rusch D."/>
            <person name="Podicherti R."/>
            <person name="Tsui H.-C.T."/>
            <person name="Winkler M.E."/>
        </authorList>
    </citation>
    <scope>NUCLEOTIDE SEQUENCE</scope>
    <source>
        <strain evidence="1">KNB</strain>
    </source>
</reference>
<dbReference type="PANTHER" id="PTHR38784">
    <property type="entry name" value="SUCROSE PHOSPHORYLASE"/>
    <property type="match status" value="1"/>
</dbReference>
<proteinExistence type="predicted"/>
<dbReference type="InterPro" id="IPR011335">
    <property type="entry name" value="Restrct_endonuc-II-like"/>
</dbReference>
<organism evidence="1">
    <name type="scientific">Candidatus Nitrotoga fabula</name>
    <dbReference type="NCBI Taxonomy" id="2182327"/>
    <lineage>
        <taxon>Bacteria</taxon>
        <taxon>Pseudomonadati</taxon>
        <taxon>Pseudomonadota</taxon>
        <taxon>Betaproteobacteria</taxon>
        <taxon>Nitrosomonadales</taxon>
        <taxon>Gallionellaceae</taxon>
        <taxon>Candidatus Nitrotoga</taxon>
    </lineage>
</organism>
<dbReference type="PANTHER" id="PTHR38784:SF1">
    <property type="entry name" value="SUCROSE PHOSPHORYLASE"/>
    <property type="match status" value="1"/>
</dbReference>
<dbReference type="CDD" id="cd22368">
    <property type="entry name" value="YaeQ-like"/>
    <property type="match status" value="1"/>
</dbReference>
<dbReference type="EMBL" id="LS423452">
    <property type="protein sequence ID" value="SPS06478.1"/>
    <property type="molecule type" value="Genomic_DNA"/>
</dbReference>
<gene>
    <name evidence="1" type="ORF">NITFAB_2071</name>
</gene>
<dbReference type="Gene3D" id="3.10.640.10">
    <property type="entry name" value="Restriction endonuclease-like alpha-beta roll domain"/>
    <property type="match status" value="1"/>
</dbReference>
<dbReference type="Pfam" id="PF07152">
    <property type="entry name" value="YaeQ"/>
    <property type="match status" value="1"/>
</dbReference>
<dbReference type="AlphaFoldDB" id="A0A2X0QY93"/>
<dbReference type="InterPro" id="IPR038590">
    <property type="entry name" value="YaeQ_sf"/>
</dbReference>
<accession>A0A2X0QY93</accession>
<evidence type="ECO:0000313" key="1">
    <source>
        <dbReference type="EMBL" id="SPS06478.1"/>
    </source>
</evidence>
<dbReference type="PIRSF" id="PIRSF011484">
    <property type="entry name" value="YaeQ"/>
    <property type="match status" value="1"/>
</dbReference>
<evidence type="ECO:0008006" key="2">
    <source>
        <dbReference type="Google" id="ProtNLM"/>
    </source>
</evidence>
<name>A0A2X0QY93_9PROT</name>
<protein>
    <recommendedName>
        <fullName evidence="2">YaeQ family protein</fullName>
    </recommendedName>
</protein>
<dbReference type="SUPFAM" id="SSF52980">
    <property type="entry name" value="Restriction endonuclease-like"/>
    <property type="match status" value="1"/>
</dbReference>